<keyword evidence="2" id="KW-0472">Membrane</keyword>
<dbReference type="AlphaFoldDB" id="A0A7X2NGF2"/>
<comment type="caution">
    <text evidence="3">The sequence shown here is derived from an EMBL/GenBank/DDBJ whole genome shotgun (WGS) entry which is preliminary data.</text>
</comment>
<protein>
    <recommendedName>
        <fullName evidence="5">LPXTG cell wall anchor domain-containing protein</fullName>
    </recommendedName>
</protein>
<evidence type="ECO:0000256" key="1">
    <source>
        <dbReference type="SAM" id="MobiDB-lite"/>
    </source>
</evidence>
<evidence type="ECO:0000313" key="3">
    <source>
        <dbReference type="EMBL" id="MSS20147.1"/>
    </source>
</evidence>
<sequence length="71" mass="8307">MIQAYYTFCHETLHIHMYTIPLIVAAALAVLFGLLHWRKQKKRQEDFEDEMEEKYGNSENGAAQKSGPLFF</sequence>
<dbReference type="RefSeq" id="WP_154576525.1">
    <property type="nucleotide sequence ID" value="NZ_VUMO01000008.1"/>
</dbReference>
<evidence type="ECO:0000256" key="2">
    <source>
        <dbReference type="SAM" id="Phobius"/>
    </source>
</evidence>
<reference evidence="3 4" key="1">
    <citation type="submission" date="2019-08" db="EMBL/GenBank/DDBJ databases">
        <title>In-depth cultivation of the pig gut microbiome towards novel bacterial diversity and tailored functional studies.</title>
        <authorList>
            <person name="Wylensek D."/>
            <person name="Hitch T.C.A."/>
            <person name="Clavel T."/>
        </authorList>
    </citation>
    <scope>NUCLEOTIDE SEQUENCE [LARGE SCALE GENOMIC DNA]</scope>
    <source>
        <strain evidence="3 4">RF-744-FAT-4</strain>
    </source>
</reference>
<accession>A0A7X2NGF2</accession>
<evidence type="ECO:0008006" key="5">
    <source>
        <dbReference type="Google" id="ProtNLM"/>
    </source>
</evidence>
<keyword evidence="2" id="KW-0812">Transmembrane</keyword>
<organism evidence="3 4">
    <name type="scientific">Pseudoramibacter porci</name>
    <dbReference type="NCBI Taxonomy" id="2606631"/>
    <lineage>
        <taxon>Bacteria</taxon>
        <taxon>Bacillati</taxon>
        <taxon>Bacillota</taxon>
        <taxon>Clostridia</taxon>
        <taxon>Eubacteriales</taxon>
        <taxon>Eubacteriaceae</taxon>
        <taxon>Pseudoramibacter</taxon>
    </lineage>
</organism>
<feature type="transmembrane region" description="Helical" evidence="2">
    <location>
        <begin position="15"/>
        <end position="35"/>
    </location>
</feature>
<feature type="region of interest" description="Disordered" evidence="1">
    <location>
        <begin position="46"/>
        <end position="71"/>
    </location>
</feature>
<dbReference type="Proteomes" id="UP000461754">
    <property type="component" value="Unassembled WGS sequence"/>
</dbReference>
<evidence type="ECO:0000313" key="4">
    <source>
        <dbReference type="Proteomes" id="UP000461754"/>
    </source>
</evidence>
<proteinExistence type="predicted"/>
<dbReference type="EMBL" id="VUMO01000008">
    <property type="protein sequence ID" value="MSS20147.1"/>
    <property type="molecule type" value="Genomic_DNA"/>
</dbReference>
<name>A0A7X2NGF2_9FIRM</name>
<keyword evidence="4" id="KW-1185">Reference proteome</keyword>
<keyword evidence="2" id="KW-1133">Transmembrane helix</keyword>
<gene>
    <name evidence="3" type="ORF">FYJ52_07025</name>
</gene>